<feature type="region of interest" description="Disordered" evidence="5">
    <location>
        <begin position="329"/>
        <end position="354"/>
    </location>
</feature>
<evidence type="ECO:0000313" key="7">
    <source>
        <dbReference type="EMBL" id="CAE6953411.1"/>
    </source>
</evidence>
<evidence type="ECO:0000259" key="6">
    <source>
        <dbReference type="Pfam" id="PF02187"/>
    </source>
</evidence>
<accession>A0A812HJT8</accession>
<dbReference type="EMBL" id="CAJNDS010000094">
    <property type="protein sequence ID" value="CAE6953411.1"/>
    <property type="molecule type" value="Genomic_DNA"/>
</dbReference>
<proteinExistence type="predicted"/>
<keyword evidence="4" id="KW-0175">Coiled coil</keyword>
<reference evidence="7" key="1">
    <citation type="submission" date="2021-02" db="EMBL/GenBank/DDBJ databases">
        <authorList>
            <person name="Dougan E. K."/>
            <person name="Rhodes N."/>
            <person name="Thang M."/>
            <person name="Chan C."/>
        </authorList>
    </citation>
    <scope>NUCLEOTIDE SEQUENCE</scope>
</reference>
<organism evidence="7 8">
    <name type="scientific">Symbiodinium natans</name>
    <dbReference type="NCBI Taxonomy" id="878477"/>
    <lineage>
        <taxon>Eukaryota</taxon>
        <taxon>Sar</taxon>
        <taxon>Alveolata</taxon>
        <taxon>Dinophyceae</taxon>
        <taxon>Suessiales</taxon>
        <taxon>Symbiodiniaceae</taxon>
        <taxon>Symbiodinium</taxon>
    </lineage>
</organism>
<keyword evidence="8" id="KW-1185">Reference proteome</keyword>
<dbReference type="Gene3D" id="3.30.920.20">
    <property type="entry name" value="Gas2-like domain"/>
    <property type="match status" value="1"/>
</dbReference>
<feature type="region of interest" description="Disordered" evidence="5">
    <location>
        <begin position="447"/>
        <end position="471"/>
    </location>
</feature>
<gene>
    <name evidence="7" type="ORF">SNAT2548_LOCUS1654</name>
</gene>
<feature type="compositionally biased region" description="Basic and acidic residues" evidence="5">
    <location>
        <begin position="447"/>
        <end position="467"/>
    </location>
</feature>
<dbReference type="SUPFAM" id="SSF143575">
    <property type="entry name" value="GAS2 domain-like"/>
    <property type="match status" value="1"/>
</dbReference>
<comment type="caution">
    <text evidence="7">The sequence shown here is derived from an EMBL/GenBank/DDBJ whole genome shotgun (WGS) entry which is preliminary data.</text>
</comment>
<feature type="domain" description="GAR" evidence="6">
    <location>
        <begin position="496"/>
        <end position="539"/>
    </location>
</feature>
<dbReference type="GO" id="GO:0005856">
    <property type="term" value="C:cytoskeleton"/>
    <property type="evidence" value="ECO:0007669"/>
    <property type="project" value="UniProtKB-SubCell"/>
</dbReference>
<feature type="region of interest" description="Disordered" evidence="5">
    <location>
        <begin position="546"/>
        <end position="565"/>
    </location>
</feature>
<feature type="compositionally biased region" description="Basic and acidic residues" evidence="5">
    <location>
        <begin position="329"/>
        <end position="346"/>
    </location>
</feature>
<dbReference type="InterPro" id="IPR003108">
    <property type="entry name" value="GAR_dom"/>
</dbReference>
<evidence type="ECO:0000256" key="3">
    <source>
        <dbReference type="ARBA" id="ARBA00023212"/>
    </source>
</evidence>
<keyword evidence="3" id="KW-0206">Cytoskeleton</keyword>
<feature type="region of interest" description="Disordered" evidence="5">
    <location>
        <begin position="95"/>
        <end position="114"/>
    </location>
</feature>
<dbReference type="Pfam" id="PF02187">
    <property type="entry name" value="GAS2"/>
    <property type="match status" value="1"/>
</dbReference>
<evidence type="ECO:0000313" key="8">
    <source>
        <dbReference type="Proteomes" id="UP000604046"/>
    </source>
</evidence>
<sequence>MKAEELMLVRSIQAALARSPGASLEKKDVTSSNLAGPRLAAVDKVSLQTLEAEELMLVRSIQASLARSPASLEKKAMVPFGRGILQGLEDLKRSLAGKGPTSSGPLPPREELSWLGPSCGSPCQGCPQQDISLPSEDAEPKVLLELQALVKQQLEKGEERAANHEQQIFVAREAMVHEQEELQRRQHRCKELEMEIALQKRDLQHSKEWQSWQQERHSADLRHQAEVLELKYEASALAEQEAWQQMDVLFQTAQRRQVEHLKEREMQDLAASFEAERFLATELRTQTRQDSAKLKQLRELTARLAGRELEILALEGAVEAQRAAEERRARTAEELRSSERQQREAQEASQQEAAACQRVEEASREALQAEAAQAEVRAAEAARFRQALCAEEASYHAECRHLAECAEALRRSEEREATKATTMAAEATEHRAREEALEQRIQDLQRLVDTRAEKPEPEKPPEPRSDSSDYFASAEDELDRLLEKEIRQLGIGCLKGNVLTRTGPKKYKLGEQKVFMQLADGGVTVRVGGGYVPLVHWVRELAAPGDKGSDDPFQALDATSPFAAV</sequence>
<comment type="subcellular location">
    <subcellularLocation>
        <location evidence="1">Cytoplasm</location>
        <location evidence="1">Cytoskeleton</location>
    </subcellularLocation>
</comment>
<dbReference type="AlphaFoldDB" id="A0A812HJT8"/>
<evidence type="ECO:0000256" key="1">
    <source>
        <dbReference type="ARBA" id="ARBA00004245"/>
    </source>
</evidence>
<feature type="coiled-coil region" evidence="4">
    <location>
        <begin position="147"/>
        <end position="202"/>
    </location>
</feature>
<evidence type="ECO:0000256" key="4">
    <source>
        <dbReference type="SAM" id="Coils"/>
    </source>
</evidence>
<evidence type="ECO:0000256" key="5">
    <source>
        <dbReference type="SAM" id="MobiDB-lite"/>
    </source>
</evidence>
<dbReference type="InterPro" id="IPR036534">
    <property type="entry name" value="GAR_dom_sf"/>
</dbReference>
<dbReference type="Proteomes" id="UP000604046">
    <property type="component" value="Unassembled WGS sequence"/>
</dbReference>
<dbReference type="OrthoDB" id="448765at2759"/>
<protein>
    <recommendedName>
        <fullName evidence="6">GAR domain-containing protein</fullName>
    </recommendedName>
</protein>
<name>A0A812HJT8_9DINO</name>
<evidence type="ECO:0000256" key="2">
    <source>
        <dbReference type="ARBA" id="ARBA00022490"/>
    </source>
</evidence>
<dbReference type="GO" id="GO:0008017">
    <property type="term" value="F:microtubule binding"/>
    <property type="evidence" value="ECO:0007669"/>
    <property type="project" value="InterPro"/>
</dbReference>
<keyword evidence="2" id="KW-0963">Cytoplasm</keyword>